<dbReference type="PANTHER" id="PTHR33048:SF155">
    <property type="entry name" value="INTEGRAL MEMBRANE PROTEIN"/>
    <property type="match status" value="1"/>
</dbReference>
<name>A0AA40EMA0_9PEZI</name>
<comment type="caution">
    <text evidence="9">The sequence shown here is derived from an EMBL/GenBank/DDBJ whole genome shotgun (WGS) entry which is preliminary data.</text>
</comment>
<keyword evidence="2 7" id="KW-0812">Transmembrane</keyword>
<dbReference type="InterPro" id="IPR049326">
    <property type="entry name" value="Rhodopsin_dom_fungi"/>
</dbReference>
<organism evidence="9 10">
    <name type="scientific">Apiosordaria backusii</name>
    <dbReference type="NCBI Taxonomy" id="314023"/>
    <lineage>
        <taxon>Eukaryota</taxon>
        <taxon>Fungi</taxon>
        <taxon>Dikarya</taxon>
        <taxon>Ascomycota</taxon>
        <taxon>Pezizomycotina</taxon>
        <taxon>Sordariomycetes</taxon>
        <taxon>Sordariomycetidae</taxon>
        <taxon>Sordariales</taxon>
        <taxon>Lasiosphaeriaceae</taxon>
        <taxon>Apiosordaria</taxon>
    </lineage>
</organism>
<evidence type="ECO:0000256" key="7">
    <source>
        <dbReference type="SAM" id="Phobius"/>
    </source>
</evidence>
<proteinExistence type="inferred from homology"/>
<dbReference type="GO" id="GO:0016020">
    <property type="term" value="C:membrane"/>
    <property type="evidence" value="ECO:0007669"/>
    <property type="project" value="UniProtKB-SubCell"/>
</dbReference>
<feature type="compositionally biased region" description="Polar residues" evidence="6">
    <location>
        <begin position="283"/>
        <end position="308"/>
    </location>
</feature>
<feature type="transmembrane region" description="Helical" evidence="7">
    <location>
        <begin position="250"/>
        <end position="272"/>
    </location>
</feature>
<sequence length="386" mass="42040">MGLWDVEDWGVVADRACWAMFAMTSLVVALRVYCRSCTKGGGLGLDDYITLFCLAVFLATCILITLGSQYGLGQRIAAVPPENVVPALKYNVIISSVLIWTFSLPKFAIISTLQRILSPGIKTIVLFWGLAISSQACILATSIWWYKQCDPVEYGWDRSGEGTCAPIKILSDLGYFTSAYSAFLDVFFAFYPIPFIMRLNMPFRTRIAVATALGLSALAFVVSVYKLAIFGEIFEILATDLTYPVPYLDILGVAEGCILIVCASLPTLGPLYRSAKTRLTTYGDSRGTRQITSSAGNNQFESHHSQSTGGHGFKSGRKFDSDAEGQDPSLHLRPSFDAIPLVTTDKNTHAFSGNDLEVGGIHRTMEVSVSSHSLDGAKPQQRASGF</sequence>
<feature type="transmembrane region" description="Helical" evidence="7">
    <location>
        <begin position="45"/>
        <end position="72"/>
    </location>
</feature>
<feature type="transmembrane region" description="Helical" evidence="7">
    <location>
        <begin position="92"/>
        <end position="113"/>
    </location>
</feature>
<evidence type="ECO:0000256" key="3">
    <source>
        <dbReference type="ARBA" id="ARBA00022989"/>
    </source>
</evidence>
<evidence type="ECO:0000313" key="9">
    <source>
        <dbReference type="EMBL" id="KAK0741955.1"/>
    </source>
</evidence>
<feature type="transmembrane region" description="Helical" evidence="7">
    <location>
        <begin position="175"/>
        <end position="195"/>
    </location>
</feature>
<keyword evidence="3 7" id="KW-1133">Transmembrane helix</keyword>
<gene>
    <name evidence="9" type="ORF">B0T21DRAFT_360445</name>
</gene>
<dbReference type="InterPro" id="IPR052337">
    <property type="entry name" value="SAT4-like"/>
</dbReference>
<evidence type="ECO:0000259" key="8">
    <source>
        <dbReference type="Pfam" id="PF20684"/>
    </source>
</evidence>
<accession>A0AA40EMA0</accession>
<feature type="domain" description="Rhodopsin" evidence="8">
    <location>
        <begin position="30"/>
        <end position="273"/>
    </location>
</feature>
<evidence type="ECO:0000256" key="5">
    <source>
        <dbReference type="ARBA" id="ARBA00038359"/>
    </source>
</evidence>
<feature type="transmembrane region" description="Helical" evidence="7">
    <location>
        <begin position="125"/>
        <end position="146"/>
    </location>
</feature>
<keyword evidence="10" id="KW-1185">Reference proteome</keyword>
<dbReference type="AlphaFoldDB" id="A0AA40EMA0"/>
<feature type="transmembrane region" description="Helical" evidence="7">
    <location>
        <begin position="12"/>
        <end position="33"/>
    </location>
</feature>
<dbReference type="PANTHER" id="PTHR33048">
    <property type="entry name" value="PTH11-LIKE INTEGRAL MEMBRANE PROTEIN (AFU_ORTHOLOGUE AFUA_5G11245)"/>
    <property type="match status" value="1"/>
</dbReference>
<feature type="transmembrane region" description="Helical" evidence="7">
    <location>
        <begin position="207"/>
        <end position="230"/>
    </location>
</feature>
<protein>
    <recommendedName>
        <fullName evidence="8">Rhodopsin domain-containing protein</fullName>
    </recommendedName>
</protein>
<evidence type="ECO:0000256" key="4">
    <source>
        <dbReference type="ARBA" id="ARBA00023136"/>
    </source>
</evidence>
<comment type="similarity">
    <text evidence="5">Belongs to the SAT4 family.</text>
</comment>
<evidence type="ECO:0000256" key="2">
    <source>
        <dbReference type="ARBA" id="ARBA00022692"/>
    </source>
</evidence>
<dbReference type="EMBL" id="JAUKTV010000003">
    <property type="protein sequence ID" value="KAK0741955.1"/>
    <property type="molecule type" value="Genomic_DNA"/>
</dbReference>
<feature type="region of interest" description="Disordered" evidence="6">
    <location>
        <begin position="283"/>
        <end position="334"/>
    </location>
</feature>
<reference evidence="9" key="1">
    <citation type="submission" date="2023-06" db="EMBL/GenBank/DDBJ databases">
        <title>Genome-scale phylogeny and comparative genomics of the fungal order Sordariales.</title>
        <authorList>
            <consortium name="Lawrence Berkeley National Laboratory"/>
            <person name="Hensen N."/>
            <person name="Bonometti L."/>
            <person name="Westerberg I."/>
            <person name="Brannstrom I.O."/>
            <person name="Guillou S."/>
            <person name="Cros-Aarteil S."/>
            <person name="Calhoun S."/>
            <person name="Haridas S."/>
            <person name="Kuo A."/>
            <person name="Mondo S."/>
            <person name="Pangilinan J."/>
            <person name="Riley R."/>
            <person name="Labutti K."/>
            <person name="Andreopoulos B."/>
            <person name="Lipzen A."/>
            <person name="Chen C."/>
            <person name="Yanf M."/>
            <person name="Daum C."/>
            <person name="Ng V."/>
            <person name="Clum A."/>
            <person name="Steindorff A."/>
            <person name="Ohm R."/>
            <person name="Martin F."/>
            <person name="Silar P."/>
            <person name="Natvig D."/>
            <person name="Lalanne C."/>
            <person name="Gautier V."/>
            <person name="Ament-Velasquez S.L."/>
            <person name="Kruys A."/>
            <person name="Hutchinson M.I."/>
            <person name="Powell A.J."/>
            <person name="Barry K."/>
            <person name="Miller A.N."/>
            <person name="Grigoriev I.V."/>
            <person name="Debuchy R."/>
            <person name="Gladieux P."/>
            <person name="Thoren M.H."/>
            <person name="Johannesson H."/>
        </authorList>
    </citation>
    <scope>NUCLEOTIDE SEQUENCE</scope>
    <source>
        <strain evidence="9">CBS 540.89</strain>
    </source>
</reference>
<keyword evidence="4 7" id="KW-0472">Membrane</keyword>
<evidence type="ECO:0000256" key="6">
    <source>
        <dbReference type="SAM" id="MobiDB-lite"/>
    </source>
</evidence>
<dbReference type="Proteomes" id="UP001172159">
    <property type="component" value="Unassembled WGS sequence"/>
</dbReference>
<dbReference type="Pfam" id="PF20684">
    <property type="entry name" value="Fung_rhodopsin"/>
    <property type="match status" value="1"/>
</dbReference>
<evidence type="ECO:0000313" key="10">
    <source>
        <dbReference type="Proteomes" id="UP001172159"/>
    </source>
</evidence>
<comment type="subcellular location">
    <subcellularLocation>
        <location evidence="1">Membrane</location>
        <topology evidence="1">Multi-pass membrane protein</topology>
    </subcellularLocation>
</comment>
<evidence type="ECO:0000256" key="1">
    <source>
        <dbReference type="ARBA" id="ARBA00004141"/>
    </source>
</evidence>